<dbReference type="Proteomes" id="UP001500929">
    <property type="component" value="Unassembled WGS sequence"/>
</dbReference>
<comment type="caution">
    <text evidence="2">The sequence shown here is derived from an EMBL/GenBank/DDBJ whole genome shotgun (WGS) entry which is preliminary data.</text>
</comment>
<keyword evidence="1" id="KW-1133">Transmembrane helix</keyword>
<evidence type="ECO:0000313" key="2">
    <source>
        <dbReference type="EMBL" id="GAA2225390.1"/>
    </source>
</evidence>
<keyword evidence="1" id="KW-0812">Transmembrane</keyword>
<protein>
    <submittedName>
        <fullName evidence="2">Uncharacterized protein</fullName>
    </submittedName>
</protein>
<organism evidence="2 3">
    <name type="scientific">Herbiconiux moechotypicola</name>
    <dbReference type="NCBI Taxonomy" id="637393"/>
    <lineage>
        <taxon>Bacteria</taxon>
        <taxon>Bacillati</taxon>
        <taxon>Actinomycetota</taxon>
        <taxon>Actinomycetes</taxon>
        <taxon>Micrococcales</taxon>
        <taxon>Microbacteriaceae</taxon>
        <taxon>Herbiconiux</taxon>
    </lineage>
</organism>
<reference evidence="2 3" key="1">
    <citation type="journal article" date="2019" name="Int. J. Syst. Evol. Microbiol.">
        <title>The Global Catalogue of Microorganisms (GCM) 10K type strain sequencing project: providing services to taxonomists for standard genome sequencing and annotation.</title>
        <authorList>
            <consortium name="The Broad Institute Genomics Platform"/>
            <consortium name="The Broad Institute Genome Sequencing Center for Infectious Disease"/>
            <person name="Wu L."/>
            <person name="Ma J."/>
        </authorList>
    </citation>
    <scope>NUCLEOTIDE SEQUENCE [LARGE SCALE GENOMIC DNA]</scope>
    <source>
        <strain evidence="2 3">JCM 16117</strain>
    </source>
</reference>
<evidence type="ECO:0000313" key="3">
    <source>
        <dbReference type="Proteomes" id="UP001500929"/>
    </source>
</evidence>
<evidence type="ECO:0000256" key="1">
    <source>
        <dbReference type="SAM" id="Phobius"/>
    </source>
</evidence>
<proteinExistence type="predicted"/>
<feature type="transmembrane region" description="Helical" evidence="1">
    <location>
        <begin position="12"/>
        <end position="36"/>
    </location>
</feature>
<feature type="transmembrane region" description="Helical" evidence="1">
    <location>
        <begin position="76"/>
        <end position="109"/>
    </location>
</feature>
<keyword evidence="3" id="KW-1185">Reference proteome</keyword>
<name>A0ABN3D9X3_9MICO</name>
<accession>A0ABN3D9X3</accession>
<feature type="transmembrane region" description="Helical" evidence="1">
    <location>
        <begin position="121"/>
        <end position="145"/>
    </location>
</feature>
<dbReference type="EMBL" id="BAAAQY010000002">
    <property type="protein sequence ID" value="GAA2225390.1"/>
    <property type="molecule type" value="Genomic_DNA"/>
</dbReference>
<keyword evidence="1" id="KW-0472">Membrane</keyword>
<sequence length="178" mass="18360">MTNSHPKRRARLLAGAVIGLLVAVPLPALMVTYTLVGYATFEALQVPFTVFALVALVAAVPLGTLILGRAGTARPLLVAAVAFAITLAAFCLIGAVMVAVIVFVTLVALGLLWSAEVLEPAVWVAALIVLLGTLPVAMSSTAALARATDRRARRRVLEATPVVSEPAAAPPLPQRAAP</sequence>
<dbReference type="RefSeq" id="WP_259478411.1">
    <property type="nucleotide sequence ID" value="NZ_BAAAQY010000002.1"/>
</dbReference>
<gene>
    <name evidence="2" type="ORF">GCM10009851_06430</name>
</gene>
<feature type="transmembrane region" description="Helical" evidence="1">
    <location>
        <begin position="48"/>
        <end position="67"/>
    </location>
</feature>